<name>A0AAV4YA77_CAEEX</name>
<organism evidence="1 2">
    <name type="scientific">Caerostris extrusa</name>
    <name type="common">Bark spider</name>
    <name type="synonym">Caerostris bankana</name>
    <dbReference type="NCBI Taxonomy" id="172846"/>
    <lineage>
        <taxon>Eukaryota</taxon>
        <taxon>Metazoa</taxon>
        <taxon>Ecdysozoa</taxon>
        <taxon>Arthropoda</taxon>
        <taxon>Chelicerata</taxon>
        <taxon>Arachnida</taxon>
        <taxon>Araneae</taxon>
        <taxon>Araneomorphae</taxon>
        <taxon>Entelegynae</taxon>
        <taxon>Araneoidea</taxon>
        <taxon>Araneidae</taxon>
        <taxon>Caerostris</taxon>
    </lineage>
</organism>
<comment type="caution">
    <text evidence="1">The sequence shown here is derived from an EMBL/GenBank/DDBJ whole genome shotgun (WGS) entry which is preliminary data.</text>
</comment>
<dbReference type="AlphaFoldDB" id="A0AAV4YA77"/>
<protein>
    <submittedName>
        <fullName evidence="1">Uncharacterized protein</fullName>
    </submittedName>
</protein>
<evidence type="ECO:0000313" key="2">
    <source>
        <dbReference type="Proteomes" id="UP001054945"/>
    </source>
</evidence>
<sequence>MFLPCGNERECHLVVIRSRREEFGMKHGIIHSNWNIEKCVSSEKVEGFRRGKMLRLIRDGDYSVQERLSKCINAPGDNNSVLSKSKNLYAFMKDSVTLLRQKSPVVSLIEFSKSKYKLNNKTADGIPMPCTIFNLQRI</sequence>
<keyword evidence="2" id="KW-1185">Reference proteome</keyword>
<accession>A0AAV4YA77</accession>
<dbReference type="EMBL" id="BPLR01001548">
    <property type="protein sequence ID" value="GIZ03084.1"/>
    <property type="molecule type" value="Genomic_DNA"/>
</dbReference>
<evidence type="ECO:0000313" key="1">
    <source>
        <dbReference type="EMBL" id="GIZ03084.1"/>
    </source>
</evidence>
<reference evidence="1 2" key="1">
    <citation type="submission" date="2021-06" db="EMBL/GenBank/DDBJ databases">
        <title>Caerostris extrusa draft genome.</title>
        <authorList>
            <person name="Kono N."/>
            <person name="Arakawa K."/>
        </authorList>
    </citation>
    <scope>NUCLEOTIDE SEQUENCE [LARGE SCALE GENOMIC DNA]</scope>
</reference>
<dbReference type="Proteomes" id="UP001054945">
    <property type="component" value="Unassembled WGS sequence"/>
</dbReference>
<gene>
    <name evidence="1" type="ORF">CEXT_605041</name>
</gene>
<proteinExistence type="predicted"/>